<comment type="caution">
    <text evidence="1">The sequence shown here is derived from an EMBL/GenBank/DDBJ whole genome shotgun (WGS) entry which is preliminary data.</text>
</comment>
<name>A0ABV3D8E8_9ACTN</name>
<sequence length="397" mass="41552">MTYEAVRPAEFPWFRYDGYTFSLGLARTLPDGRTEAVLSGHSASEYDPGAGRIVVKGGMKDQVRTAYAKIAAILGAVGLGFADVTRVVENFTAAGLADYVEAEAVRREVFGEHLPPASTVVVDALLRRDALVEIEVRAVTGGGGATPIADRILRVSPEGEVYVPTAPPLGPSGEKPVDQYRRCVETAADWLGKAGLGLGSVVAVRENISPDVLPGEVDEMRRMRRELLGPDGLPPASSTVVVAGLAGHAQVTLDIVASVHSPRAVFPDGWGHLRDMGWTPAIRAGGMLFLSGLDGRDPGTGEAAPADDVVAQAEAAYQAVRTVLAAEGLGPEALCETVEYVTAAGLPAYRGVAGVRERMLRDGTGRDPVWPASTGLVCAELPRPGAQFLVLPTAVAG</sequence>
<dbReference type="PANTHER" id="PTHR43857">
    <property type="entry name" value="BLR7761 PROTEIN"/>
    <property type="match status" value="1"/>
</dbReference>
<organism evidence="1 2">
    <name type="scientific">Streptodolium elevatio</name>
    <dbReference type="NCBI Taxonomy" id="3157996"/>
    <lineage>
        <taxon>Bacteria</taxon>
        <taxon>Bacillati</taxon>
        <taxon>Actinomycetota</taxon>
        <taxon>Actinomycetes</taxon>
        <taxon>Kitasatosporales</taxon>
        <taxon>Streptomycetaceae</taxon>
        <taxon>Streptodolium</taxon>
    </lineage>
</organism>
<dbReference type="EC" id="3.5.-.-" evidence="1"/>
<dbReference type="Proteomes" id="UP001551482">
    <property type="component" value="Unassembled WGS sequence"/>
</dbReference>
<dbReference type="RefSeq" id="WP_358347133.1">
    <property type="nucleotide sequence ID" value="NZ_JBEZFP010000001.1"/>
</dbReference>
<dbReference type="Gene3D" id="3.30.1330.40">
    <property type="entry name" value="RutC-like"/>
    <property type="match status" value="3"/>
</dbReference>
<keyword evidence="1" id="KW-0378">Hydrolase</keyword>
<keyword evidence="2" id="KW-1185">Reference proteome</keyword>
<dbReference type="InterPro" id="IPR006175">
    <property type="entry name" value="YjgF/YER057c/UK114"/>
</dbReference>
<accession>A0ABV3D8E8</accession>
<dbReference type="GO" id="GO:0016787">
    <property type="term" value="F:hydrolase activity"/>
    <property type="evidence" value="ECO:0007669"/>
    <property type="project" value="UniProtKB-KW"/>
</dbReference>
<dbReference type="CDD" id="cd00448">
    <property type="entry name" value="YjgF_YER057c_UK114_family"/>
    <property type="match status" value="2"/>
</dbReference>
<gene>
    <name evidence="1" type="ORF">AB0C36_00740</name>
</gene>
<proteinExistence type="predicted"/>
<dbReference type="InterPro" id="IPR035959">
    <property type="entry name" value="RutC-like_sf"/>
</dbReference>
<evidence type="ECO:0000313" key="1">
    <source>
        <dbReference type="EMBL" id="MEU8132015.1"/>
    </source>
</evidence>
<dbReference type="Pfam" id="PF01042">
    <property type="entry name" value="Ribonuc_L-PSP"/>
    <property type="match status" value="2"/>
</dbReference>
<dbReference type="PANTHER" id="PTHR43857:SF1">
    <property type="entry name" value="YJGH FAMILY PROTEIN"/>
    <property type="match status" value="1"/>
</dbReference>
<dbReference type="EMBL" id="JBEZFP010000001">
    <property type="protein sequence ID" value="MEU8132015.1"/>
    <property type="molecule type" value="Genomic_DNA"/>
</dbReference>
<protein>
    <submittedName>
        <fullName evidence="1">RidA family protein</fullName>
        <ecNumber evidence="1">3.5.-.-</ecNumber>
    </submittedName>
</protein>
<dbReference type="SUPFAM" id="SSF55298">
    <property type="entry name" value="YjgF-like"/>
    <property type="match status" value="3"/>
</dbReference>
<reference evidence="1 2" key="1">
    <citation type="submission" date="2024-06" db="EMBL/GenBank/DDBJ databases">
        <title>The Natural Products Discovery Center: Release of the First 8490 Sequenced Strains for Exploring Actinobacteria Biosynthetic Diversity.</title>
        <authorList>
            <person name="Kalkreuter E."/>
            <person name="Kautsar S.A."/>
            <person name="Yang D."/>
            <person name="Bader C.D."/>
            <person name="Teijaro C.N."/>
            <person name="Fluegel L."/>
            <person name="Davis C.M."/>
            <person name="Simpson J.R."/>
            <person name="Lauterbach L."/>
            <person name="Steele A.D."/>
            <person name="Gui C."/>
            <person name="Meng S."/>
            <person name="Li G."/>
            <person name="Viehrig K."/>
            <person name="Ye F."/>
            <person name="Su P."/>
            <person name="Kiefer A.F."/>
            <person name="Nichols A."/>
            <person name="Cepeda A.J."/>
            <person name="Yan W."/>
            <person name="Fan B."/>
            <person name="Jiang Y."/>
            <person name="Adhikari A."/>
            <person name="Zheng C.-J."/>
            <person name="Schuster L."/>
            <person name="Cowan T.M."/>
            <person name="Smanski M.J."/>
            <person name="Chevrette M.G."/>
            <person name="De Carvalho L.P.S."/>
            <person name="Shen B."/>
        </authorList>
    </citation>
    <scope>NUCLEOTIDE SEQUENCE [LARGE SCALE GENOMIC DNA]</scope>
    <source>
        <strain evidence="1 2">NPDC048946</strain>
    </source>
</reference>
<evidence type="ECO:0000313" key="2">
    <source>
        <dbReference type="Proteomes" id="UP001551482"/>
    </source>
</evidence>